<dbReference type="SUPFAM" id="SSF53448">
    <property type="entry name" value="Nucleotide-diphospho-sugar transferases"/>
    <property type="match status" value="1"/>
</dbReference>
<dbReference type="InterPro" id="IPR001173">
    <property type="entry name" value="Glyco_trans_2-like"/>
</dbReference>
<dbReference type="Gene3D" id="3.90.550.10">
    <property type="entry name" value="Spore Coat Polysaccharide Biosynthesis Protein SpsA, Chain A"/>
    <property type="match status" value="1"/>
</dbReference>
<evidence type="ECO:0000259" key="1">
    <source>
        <dbReference type="Pfam" id="PF00535"/>
    </source>
</evidence>
<dbReference type="EMBL" id="JBHSDC010000029">
    <property type="protein sequence ID" value="MFC4233113.1"/>
    <property type="molecule type" value="Genomic_DNA"/>
</dbReference>
<accession>A0ABV8PYC7</accession>
<dbReference type="PANTHER" id="PTHR22916:SF67">
    <property type="entry name" value="COLANIC ACID BIOSYNTHESIS GLYCOSYL TRANSFERASE WCAE-RELATED"/>
    <property type="match status" value="1"/>
</dbReference>
<protein>
    <submittedName>
        <fullName evidence="2">Glycosyltransferase family 2 protein</fullName>
        <ecNumber evidence="2">2.4.-.-</ecNumber>
    </submittedName>
</protein>
<keyword evidence="2" id="KW-0808">Transferase</keyword>
<feature type="domain" description="Glycosyltransferase 2-like" evidence="1">
    <location>
        <begin position="10"/>
        <end position="99"/>
    </location>
</feature>
<name>A0ABV8PYC7_9BACT</name>
<keyword evidence="2" id="KW-0328">Glycosyltransferase</keyword>
<organism evidence="2 3">
    <name type="scientific">Parasediminibacterium paludis</name>
    <dbReference type="NCBI Taxonomy" id="908966"/>
    <lineage>
        <taxon>Bacteria</taxon>
        <taxon>Pseudomonadati</taxon>
        <taxon>Bacteroidota</taxon>
        <taxon>Chitinophagia</taxon>
        <taxon>Chitinophagales</taxon>
        <taxon>Chitinophagaceae</taxon>
        <taxon>Parasediminibacterium</taxon>
    </lineage>
</organism>
<dbReference type="Pfam" id="PF00535">
    <property type="entry name" value="Glycos_transf_2"/>
    <property type="match status" value="1"/>
</dbReference>
<dbReference type="InterPro" id="IPR029044">
    <property type="entry name" value="Nucleotide-diphossugar_trans"/>
</dbReference>
<proteinExistence type="predicted"/>
<reference evidence="3" key="1">
    <citation type="journal article" date="2019" name="Int. J. Syst. Evol. Microbiol.">
        <title>The Global Catalogue of Microorganisms (GCM) 10K type strain sequencing project: providing services to taxonomists for standard genome sequencing and annotation.</title>
        <authorList>
            <consortium name="The Broad Institute Genomics Platform"/>
            <consortium name="The Broad Institute Genome Sequencing Center for Infectious Disease"/>
            <person name="Wu L."/>
            <person name="Ma J."/>
        </authorList>
    </citation>
    <scope>NUCLEOTIDE SEQUENCE [LARGE SCALE GENOMIC DNA]</scope>
    <source>
        <strain evidence="3">CECT 8010</strain>
    </source>
</reference>
<dbReference type="EC" id="2.4.-.-" evidence="2"/>
<gene>
    <name evidence="2" type="ORF">ACFOW1_14520</name>
</gene>
<dbReference type="CDD" id="cd06433">
    <property type="entry name" value="GT_2_WfgS_like"/>
    <property type="match status" value="1"/>
</dbReference>
<dbReference type="RefSeq" id="WP_379015247.1">
    <property type="nucleotide sequence ID" value="NZ_JBHSDC010000029.1"/>
</dbReference>
<dbReference type="Proteomes" id="UP001595906">
    <property type="component" value="Unassembled WGS sequence"/>
</dbReference>
<sequence>MSQNINKLISIITVVYNGENEIEKTIQSVIKNTSSEVEYIIIDGLSTDNTCKIISSYSHKIDFFISERDNGIYDAMNKGIAHANGKWVLFLNAGDILYQIPFKEIIHKQHADLICFPVLIDNKFKKKPMFNWLIRLNNTLPHQGCFYKKCQFLTYNLKYKIFSDYHLNIQFYKQNKNVICFFDPVVAIHFTNGVSNNKINKKELRLLVLNEFGLIYSLLSRIFFKMRAVYYLTSKK</sequence>
<evidence type="ECO:0000313" key="3">
    <source>
        <dbReference type="Proteomes" id="UP001595906"/>
    </source>
</evidence>
<dbReference type="PANTHER" id="PTHR22916">
    <property type="entry name" value="GLYCOSYLTRANSFERASE"/>
    <property type="match status" value="1"/>
</dbReference>
<evidence type="ECO:0000313" key="2">
    <source>
        <dbReference type="EMBL" id="MFC4233113.1"/>
    </source>
</evidence>
<dbReference type="GO" id="GO:0016757">
    <property type="term" value="F:glycosyltransferase activity"/>
    <property type="evidence" value="ECO:0007669"/>
    <property type="project" value="UniProtKB-KW"/>
</dbReference>
<comment type="caution">
    <text evidence="2">The sequence shown here is derived from an EMBL/GenBank/DDBJ whole genome shotgun (WGS) entry which is preliminary data.</text>
</comment>
<keyword evidence="3" id="KW-1185">Reference proteome</keyword>